<organism evidence="10 11">
    <name type="scientific">Acidithiobacillus ferridurans</name>
    <dbReference type="NCBI Taxonomy" id="1232575"/>
    <lineage>
        <taxon>Bacteria</taxon>
        <taxon>Pseudomonadati</taxon>
        <taxon>Pseudomonadota</taxon>
        <taxon>Acidithiobacillia</taxon>
        <taxon>Acidithiobacillales</taxon>
        <taxon>Acidithiobacillaceae</taxon>
        <taxon>Acidithiobacillus</taxon>
    </lineage>
</organism>
<accession>A0A2Z6IJU3</accession>
<evidence type="ECO:0000256" key="5">
    <source>
        <dbReference type="ARBA" id="ARBA00034545"/>
    </source>
</evidence>
<dbReference type="NCBIfam" id="NF008823">
    <property type="entry name" value="PRK11873.1"/>
    <property type="match status" value="1"/>
</dbReference>
<dbReference type="EMBL" id="AP018795">
    <property type="protein sequence ID" value="BBF64023.1"/>
    <property type="molecule type" value="Genomic_DNA"/>
</dbReference>
<proteinExistence type="inferred from homology"/>
<evidence type="ECO:0000259" key="9">
    <source>
        <dbReference type="Pfam" id="PF13847"/>
    </source>
</evidence>
<dbReference type="InterPro" id="IPR029063">
    <property type="entry name" value="SAM-dependent_MTases_sf"/>
</dbReference>
<comment type="similarity">
    <text evidence="3">Belongs to the methyltransferase superfamily. Arsenite methyltransferase family.</text>
</comment>
<keyword evidence="11" id="KW-1185">Reference proteome</keyword>
<dbReference type="Pfam" id="PF13847">
    <property type="entry name" value="Methyltransf_31"/>
    <property type="match status" value="1"/>
</dbReference>
<evidence type="ECO:0000256" key="4">
    <source>
        <dbReference type="ARBA" id="ARBA00034521"/>
    </source>
</evidence>
<evidence type="ECO:0000256" key="2">
    <source>
        <dbReference type="ARBA" id="ARBA00022691"/>
    </source>
</evidence>
<evidence type="ECO:0000256" key="1">
    <source>
        <dbReference type="ARBA" id="ARBA00022679"/>
    </source>
</evidence>
<dbReference type="RefSeq" id="WP_113525444.1">
    <property type="nucleotide sequence ID" value="NZ_AP018795.1"/>
</dbReference>
<dbReference type="SUPFAM" id="SSF53335">
    <property type="entry name" value="S-adenosyl-L-methionine-dependent methyltransferases"/>
    <property type="match status" value="1"/>
</dbReference>
<comment type="catalytic activity">
    <reaction evidence="7">
        <text>arsenic triglutathione + 2 [thioredoxin]-dithiol + 2 S-adenosyl-L-methionine + H2O = dimethylarsinous acid + 2 [thioredoxin]-disulfide + 3 glutathione + 2 S-adenosyl-L-homocysteine + 2 H(+)</text>
        <dbReference type="Rhea" id="RHEA:69464"/>
        <dbReference type="Rhea" id="RHEA-COMP:10698"/>
        <dbReference type="Rhea" id="RHEA-COMP:10700"/>
        <dbReference type="ChEBI" id="CHEBI:15377"/>
        <dbReference type="ChEBI" id="CHEBI:15378"/>
        <dbReference type="ChEBI" id="CHEBI:23808"/>
        <dbReference type="ChEBI" id="CHEBI:29950"/>
        <dbReference type="ChEBI" id="CHEBI:50058"/>
        <dbReference type="ChEBI" id="CHEBI:57856"/>
        <dbReference type="ChEBI" id="CHEBI:57925"/>
        <dbReference type="ChEBI" id="CHEBI:59789"/>
        <dbReference type="ChEBI" id="CHEBI:183640"/>
        <dbReference type="EC" id="2.1.1.137"/>
    </reaction>
</comment>
<dbReference type="CDD" id="cd02440">
    <property type="entry name" value="AdoMet_MTases"/>
    <property type="match status" value="1"/>
</dbReference>
<sequence>MSKQNACCGTSAVTDQGQAAGHDAHRQSVREAYAQVAKANTEGQGCGVGASCCGTTDDSAINTLISTRLGYSQADLDLVPSGADMGLGCGNPKAIAALKSGETVVDLGSGGGFDCFLAVREVGGSGRVIGVDMTPDMVSKARANALKGQYENVEFRLGEIEHLPIADATADVVISNCVINLSPNKSQVFRDAFRVLKPGGRLAISDVVATIELPEEMRSNAGLIAGCMGNASLIDDLEAMMHEAGFQRIRIQPKDESKEFIKDWAPGHNVTDYVVSATIEAIKPGG</sequence>
<name>A0A2Z6IJU3_ACIFI</name>
<evidence type="ECO:0000256" key="7">
    <source>
        <dbReference type="ARBA" id="ARBA00047943"/>
    </source>
</evidence>
<dbReference type="EC" id="2.1.1.137" evidence="4"/>
<gene>
    <name evidence="10" type="ORF">AFERRID_02410</name>
</gene>
<dbReference type="InterPro" id="IPR025714">
    <property type="entry name" value="Methyltranfer_dom"/>
</dbReference>
<comment type="catalytic activity">
    <reaction evidence="8">
        <text>arsenic triglutathione + 3 [thioredoxin]-dithiol + 3 S-adenosyl-L-methionine = trimethylarsine + 3 [thioredoxin]-disulfide + 3 glutathione + 3 S-adenosyl-L-homocysteine + 3 H(+)</text>
        <dbReference type="Rhea" id="RHEA:69432"/>
        <dbReference type="Rhea" id="RHEA-COMP:10698"/>
        <dbReference type="Rhea" id="RHEA-COMP:10700"/>
        <dbReference type="ChEBI" id="CHEBI:15378"/>
        <dbReference type="ChEBI" id="CHEBI:27130"/>
        <dbReference type="ChEBI" id="CHEBI:29950"/>
        <dbReference type="ChEBI" id="CHEBI:50058"/>
        <dbReference type="ChEBI" id="CHEBI:57856"/>
        <dbReference type="ChEBI" id="CHEBI:57925"/>
        <dbReference type="ChEBI" id="CHEBI:59789"/>
        <dbReference type="ChEBI" id="CHEBI:183640"/>
        <dbReference type="EC" id="2.1.1.137"/>
    </reaction>
</comment>
<evidence type="ECO:0000256" key="3">
    <source>
        <dbReference type="ARBA" id="ARBA00034487"/>
    </source>
</evidence>
<protein>
    <recommendedName>
        <fullName evidence="5">Arsenite methyltransferase</fullName>
        <ecNumber evidence="4">2.1.1.137</ecNumber>
    </recommendedName>
</protein>
<evidence type="ECO:0000256" key="6">
    <source>
        <dbReference type="ARBA" id="ARBA00047941"/>
    </source>
</evidence>
<dbReference type="KEGG" id="afj:AFERRID_02410"/>
<keyword evidence="10" id="KW-0489">Methyltransferase</keyword>
<dbReference type="PANTHER" id="PTHR43675:SF8">
    <property type="entry name" value="ARSENITE METHYLTRANSFERASE"/>
    <property type="match status" value="1"/>
</dbReference>
<feature type="domain" description="Methyltransferase" evidence="9">
    <location>
        <begin position="99"/>
        <end position="245"/>
    </location>
</feature>
<evidence type="ECO:0000256" key="8">
    <source>
        <dbReference type="ARBA" id="ARBA00048428"/>
    </source>
</evidence>
<evidence type="ECO:0000313" key="11">
    <source>
        <dbReference type="Proteomes" id="UP000280188"/>
    </source>
</evidence>
<dbReference type="Proteomes" id="UP000280188">
    <property type="component" value="Chromosome"/>
</dbReference>
<keyword evidence="1 10" id="KW-0808">Transferase</keyword>
<dbReference type="AlphaFoldDB" id="A0A2Z6IJU3"/>
<evidence type="ECO:0000313" key="10">
    <source>
        <dbReference type="EMBL" id="BBF64023.1"/>
    </source>
</evidence>
<comment type="catalytic activity">
    <reaction evidence="6">
        <text>arsenic triglutathione + [thioredoxin]-dithiol + S-adenosyl-L-methionine + 2 H2O = methylarsonous acid + [thioredoxin]-disulfide + 3 glutathione + S-adenosyl-L-homocysteine + H(+)</text>
        <dbReference type="Rhea" id="RHEA:69460"/>
        <dbReference type="Rhea" id="RHEA-COMP:10698"/>
        <dbReference type="Rhea" id="RHEA-COMP:10700"/>
        <dbReference type="ChEBI" id="CHEBI:15377"/>
        <dbReference type="ChEBI" id="CHEBI:15378"/>
        <dbReference type="ChEBI" id="CHEBI:17826"/>
        <dbReference type="ChEBI" id="CHEBI:29950"/>
        <dbReference type="ChEBI" id="CHEBI:50058"/>
        <dbReference type="ChEBI" id="CHEBI:57856"/>
        <dbReference type="ChEBI" id="CHEBI:57925"/>
        <dbReference type="ChEBI" id="CHEBI:59789"/>
        <dbReference type="ChEBI" id="CHEBI:183640"/>
        <dbReference type="EC" id="2.1.1.137"/>
    </reaction>
</comment>
<dbReference type="GO" id="GO:0032259">
    <property type="term" value="P:methylation"/>
    <property type="evidence" value="ECO:0007669"/>
    <property type="project" value="UniProtKB-KW"/>
</dbReference>
<keyword evidence="2" id="KW-0949">S-adenosyl-L-methionine</keyword>
<dbReference type="Gene3D" id="3.40.50.150">
    <property type="entry name" value="Vaccinia Virus protein VP39"/>
    <property type="match status" value="1"/>
</dbReference>
<dbReference type="GO" id="GO:0030791">
    <property type="term" value="F:arsenite methyltransferase activity"/>
    <property type="evidence" value="ECO:0007669"/>
    <property type="project" value="UniProtKB-EC"/>
</dbReference>
<reference evidence="10 11" key="1">
    <citation type="journal article" date="2018" name="Microbiol. Resour. Announc.">
        <title>Complete Genome Sequence of Acidithiobacillus ferridurans JCM 18981.</title>
        <authorList>
            <person name="Miyauchi T."/>
            <person name="Kouzuma A."/>
            <person name="Abe T."/>
            <person name="Watanabe K."/>
        </authorList>
    </citation>
    <scope>NUCLEOTIDE SEQUENCE [LARGE SCALE GENOMIC DNA]</scope>
    <source>
        <strain evidence="11">ATCC 33020 / DSM 29468 / JCM 18981 / 11Fe</strain>
    </source>
</reference>
<dbReference type="PANTHER" id="PTHR43675">
    <property type="entry name" value="ARSENITE METHYLTRANSFERASE"/>
    <property type="match status" value="1"/>
</dbReference>
<dbReference type="InterPro" id="IPR026669">
    <property type="entry name" value="Arsenite_MeTrfase-like"/>
</dbReference>